<name>A0A2P5KES8_9BURK</name>
<dbReference type="AlphaFoldDB" id="A0A2P5KES8"/>
<sequence length="197" mass="21356">MPALTLSSAERSALRSQAHPLKPVVLIGADGLTDAVLNEIDVHLNAHELIKIRVFGDERDERAALYDTICDRLSAAPIQHIGKLLVIWRPRRDDTAASAPRGTASRAPRTAQARRAAPQRNADVPSAGTARCAARRDTSTAGAAPRVVKVVKPSNTIRRPKPQLVKVLGNERVTSGGNVKKAKKRQTSPKRQHQSNK</sequence>
<keyword evidence="6" id="KW-1185">Reference proteome</keyword>
<evidence type="ECO:0000313" key="5">
    <source>
        <dbReference type="EMBL" id="PPB85200.1"/>
    </source>
</evidence>
<dbReference type="InterPro" id="IPR051925">
    <property type="entry name" value="RNA-binding_domain"/>
</dbReference>
<accession>A0A2P5KES8</accession>
<dbReference type="RefSeq" id="WP_104076260.1">
    <property type="nucleotide sequence ID" value="NZ_CP062178.1"/>
</dbReference>
<protein>
    <submittedName>
        <fullName evidence="5">Putative YhbY family RNA-binding protein</fullName>
    </submittedName>
</protein>
<feature type="compositionally biased region" description="Low complexity" evidence="3">
    <location>
        <begin position="103"/>
        <end position="122"/>
    </location>
</feature>
<gene>
    <name evidence="5" type="ORF">B0O95_101294</name>
</gene>
<dbReference type="EMBL" id="PRDW01000001">
    <property type="protein sequence ID" value="PPB85200.1"/>
    <property type="molecule type" value="Genomic_DNA"/>
</dbReference>
<dbReference type="PANTHER" id="PTHR40065">
    <property type="entry name" value="RNA-BINDING PROTEIN YHBY"/>
    <property type="match status" value="1"/>
</dbReference>
<dbReference type="OrthoDB" id="9797519at2"/>
<evidence type="ECO:0000256" key="2">
    <source>
        <dbReference type="PROSITE-ProRule" id="PRU00626"/>
    </source>
</evidence>
<comment type="caution">
    <text evidence="5">The sequence shown here is derived from an EMBL/GenBank/DDBJ whole genome shotgun (WGS) entry which is preliminary data.</text>
</comment>
<dbReference type="Proteomes" id="UP000243096">
    <property type="component" value="Unassembled WGS sequence"/>
</dbReference>
<feature type="region of interest" description="Disordered" evidence="3">
    <location>
        <begin position="95"/>
        <end position="146"/>
    </location>
</feature>
<evidence type="ECO:0000256" key="1">
    <source>
        <dbReference type="ARBA" id="ARBA00022884"/>
    </source>
</evidence>
<dbReference type="InterPro" id="IPR035920">
    <property type="entry name" value="YhbY-like_sf"/>
</dbReference>
<dbReference type="PANTHER" id="PTHR40065:SF3">
    <property type="entry name" value="RNA-BINDING PROTEIN YHBY"/>
    <property type="match status" value="1"/>
</dbReference>
<organism evidence="5 6">
    <name type="scientific">Mycetohabitans endofungorum</name>
    <dbReference type="NCBI Taxonomy" id="417203"/>
    <lineage>
        <taxon>Bacteria</taxon>
        <taxon>Pseudomonadati</taxon>
        <taxon>Pseudomonadota</taxon>
        <taxon>Betaproteobacteria</taxon>
        <taxon>Burkholderiales</taxon>
        <taxon>Burkholderiaceae</taxon>
        <taxon>Mycetohabitans</taxon>
    </lineage>
</organism>
<evidence type="ECO:0000313" key="6">
    <source>
        <dbReference type="Proteomes" id="UP000243096"/>
    </source>
</evidence>
<dbReference type="PROSITE" id="PS51295">
    <property type="entry name" value="CRM"/>
    <property type="match status" value="1"/>
</dbReference>
<evidence type="ECO:0000256" key="3">
    <source>
        <dbReference type="SAM" id="MobiDB-lite"/>
    </source>
</evidence>
<proteinExistence type="predicted"/>
<feature type="domain" description="CRM" evidence="4">
    <location>
        <begin position="4"/>
        <end position="100"/>
    </location>
</feature>
<dbReference type="Gene3D" id="3.30.110.60">
    <property type="entry name" value="YhbY-like"/>
    <property type="match status" value="1"/>
</dbReference>
<evidence type="ECO:0000259" key="4">
    <source>
        <dbReference type="PROSITE" id="PS51295"/>
    </source>
</evidence>
<dbReference type="Pfam" id="PF01985">
    <property type="entry name" value="CRS1_YhbY"/>
    <property type="match status" value="1"/>
</dbReference>
<dbReference type="GO" id="GO:0003723">
    <property type="term" value="F:RNA binding"/>
    <property type="evidence" value="ECO:0007669"/>
    <property type="project" value="UniProtKB-UniRule"/>
</dbReference>
<reference evidence="5 6" key="1">
    <citation type="submission" date="2018-01" db="EMBL/GenBank/DDBJ databases">
        <title>Genomic Encyclopedia of Type Strains, Phase III (KMG-III): the genomes of soil and plant-associated and newly described type strains.</title>
        <authorList>
            <person name="Whitman W."/>
        </authorList>
    </citation>
    <scope>NUCLEOTIDE SEQUENCE [LARGE SCALE GENOMIC DNA]</scope>
    <source>
        <strain evidence="5 6">HKI456</strain>
    </source>
</reference>
<feature type="compositionally biased region" description="Basic residues" evidence="3">
    <location>
        <begin position="180"/>
        <end position="197"/>
    </location>
</feature>
<dbReference type="SUPFAM" id="SSF75471">
    <property type="entry name" value="YhbY-like"/>
    <property type="match status" value="1"/>
</dbReference>
<feature type="region of interest" description="Disordered" evidence="3">
    <location>
        <begin position="167"/>
        <end position="197"/>
    </location>
</feature>
<dbReference type="SMART" id="SM01103">
    <property type="entry name" value="CRS1_YhbY"/>
    <property type="match status" value="1"/>
</dbReference>
<dbReference type="InterPro" id="IPR001890">
    <property type="entry name" value="RNA-binding_CRM"/>
</dbReference>
<keyword evidence="1 2" id="KW-0694">RNA-binding</keyword>